<keyword evidence="2" id="KW-1185">Reference proteome</keyword>
<evidence type="ECO:0000313" key="2">
    <source>
        <dbReference type="Proteomes" id="UP001303373"/>
    </source>
</evidence>
<protein>
    <submittedName>
        <fullName evidence="1">Uncharacterized protein</fullName>
    </submittedName>
</protein>
<accession>A0AAQ3M6V9</accession>
<dbReference type="EMBL" id="CP138584">
    <property type="protein sequence ID" value="WPH01223.1"/>
    <property type="molecule type" value="Genomic_DNA"/>
</dbReference>
<dbReference type="Proteomes" id="UP001303373">
    <property type="component" value="Chromosome 5"/>
</dbReference>
<name>A0AAQ3M6V9_9PEZI</name>
<reference evidence="1 2" key="1">
    <citation type="submission" date="2023-11" db="EMBL/GenBank/DDBJ databases">
        <title>An acidophilic fungus is an integral part of prey digestion in a carnivorous sundew plant.</title>
        <authorList>
            <person name="Tsai I.J."/>
        </authorList>
    </citation>
    <scope>NUCLEOTIDE SEQUENCE [LARGE SCALE GENOMIC DNA]</scope>
    <source>
        <strain evidence="1">169a</strain>
    </source>
</reference>
<evidence type="ECO:0000313" key="1">
    <source>
        <dbReference type="EMBL" id="WPH01223.1"/>
    </source>
</evidence>
<sequence>MLIPRPLNPDQADKVAATRIVELLESQHQETLAVLESLKNIFETFKEQHNHHPPQKLNSLKRLWYRHGRKNSSSQDTAALSVPAQALLQTLAKEALSPKTLKLVLGVAKALEMDKWAAKMK</sequence>
<dbReference type="AlphaFoldDB" id="A0AAQ3M6V9"/>
<organism evidence="1 2">
    <name type="scientific">Acrodontium crateriforme</name>
    <dbReference type="NCBI Taxonomy" id="150365"/>
    <lineage>
        <taxon>Eukaryota</taxon>
        <taxon>Fungi</taxon>
        <taxon>Dikarya</taxon>
        <taxon>Ascomycota</taxon>
        <taxon>Pezizomycotina</taxon>
        <taxon>Dothideomycetes</taxon>
        <taxon>Dothideomycetidae</taxon>
        <taxon>Mycosphaerellales</taxon>
        <taxon>Teratosphaeriaceae</taxon>
        <taxon>Acrodontium</taxon>
    </lineage>
</organism>
<gene>
    <name evidence="1" type="ORF">R9X50_00405900</name>
</gene>
<proteinExistence type="predicted"/>